<proteinExistence type="predicted"/>
<protein>
    <submittedName>
        <fullName evidence="2">11113_t:CDS:1</fullName>
    </submittedName>
</protein>
<dbReference type="EMBL" id="CAJVPY010020910">
    <property type="protein sequence ID" value="CAG8777546.1"/>
    <property type="molecule type" value="Genomic_DNA"/>
</dbReference>
<sequence>ESNNSSLEELSSINYSRGHSHGHSRPRLNNTIPGRTVKQRSKDKCGLGQKSIYMLSNSSDYYLKKTDILPTVLNSKAKLAQNTFLELIKNEENNINELVIDLTNLTIAQKIDTYREVNNTQISTENKLDNRQIVKIALAEQLEYEQGDPDNSNKEPSNILALEGLSGLKNFILFAEQQISNDFDKKDLKVFRKYLSLMRQKTVELFKQKLITDFFGGVRIQNNKYSPNKDYFLGEENFFDDKGLYNDDLYDENSNNEGLYNKDSNLYKEDLYNKDEDLYAINNLYDDNNLYSKDFINDKMD</sequence>
<evidence type="ECO:0000256" key="1">
    <source>
        <dbReference type="SAM" id="MobiDB-lite"/>
    </source>
</evidence>
<reference evidence="2" key="1">
    <citation type="submission" date="2021-06" db="EMBL/GenBank/DDBJ databases">
        <authorList>
            <person name="Kallberg Y."/>
            <person name="Tangrot J."/>
            <person name="Rosling A."/>
        </authorList>
    </citation>
    <scope>NUCLEOTIDE SEQUENCE</scope>
    <source>
        <strain evidence="2">MA453B</strain>
    </source>
</reference>
<comment type="caution">
    <text evidence="2">The sequence shown here is derived from an EMBL/GenBank/DDBJ whole genome shotgun (WGS) entry which is preliminary data.</text>
</comment>
<dbReference type="OrthoDB" id="4095926at2759"/>
<organism evidence="2 3">
    <name type="scientific">Dentiscutata erythropus</name>
    <dbReference type="NCBI Taxonomy" id="1348616"/>
    <lineage>
        <taxon>Eukaryota</taxon>
        <taxon>Fungi</taxon>
        <taxon>Fungi incertae sedis</taxon>
        <taxon>Mucoromycota</taxon>
        <taxon>Glomeromycotina</taxon>
        <taxon>Glomeromycetes</taxon>
        <taxon>Diversisporales</taxon>
        <taxon>Gigasporaceae</taxon>
        <taxon>Dentiscutata</taxon>
    </lineage>
</organism>
<evidence type="ECO:0000313" key="3">
    <source>
        <dbReference type="Proteomes" id="UP000789405"/>
    </source>
</evidence>
<evidence type="ECO:0000313" key="2">
    <source>
        <dbReference type="EMBL" id="CAG8777546.1"/>
    </source>
</evidence>
<feature type="compositionally biased region" description="Low complexity" evidence="1">
    <location>
        <begin position="1"/>
        <end position="12"/>
    </location>
</feature>
<accession>A0A9N9JG07</accession>
<keyword evidence="3" id="KW-1185">Reference proteome</keyword>
<feature type="region of interest" description="Disordered" evidence="1">
    <location>
        <begin position="1"/>
        <end position="41"/>
    </location>
</feature>
<dbReference type="Proteomes" id="UP000789405">
    <property type="component" value="Unassembled WGS sequence"/>
</dbReference>
<dbReference type="AlphaFoldDB" id="A0A9N9JG07"/>
<feature type="non-terminal residue" evidence="2">
    <location>
        <position position="301"/>
    </location>
</feature>
<gene>
    <name evidence="2" type="ORF">DERYTH_LOCUS19293</name>
</gene>
<name>A0A9N9JG07_9GLOM</name>